<dbReference type="RefSeq" id="WP_420906568.1">
    <property type="nucleotide sequence ID" value="NZ_BAAFGK010000005.1"/>
</dbReference>
<sequence length="312" mass="33339">MKSATHTAERSRSLHQAGFSLIELSIVMIIIGLIIAGGVGIYEPSMRQALKNKNETIVRQAVETLIGFAGAHKSLPRELRHAGVVGAVQDAQLNPLQYALDAALLEMNQLCRRDDTPLSVQVLKADGSVNFEVINVAFVVWSRGYDGRTGPEKPTGAIDGQTPYPVPPYAENMADDLVGWATLAELQAAAGCGSQGLKILVSALPVARVGAPYGTVTLTPEGGKPPYGWCVAFPDQERAGKLAFKADGDLTPADAFDGCGERRVVGDTLTMHGLAPFVATDQGGPYDFVVHLQDGNRQPHRTSRRLSLFVQP</sequence>
<organism evidence="2 3">
    <name type="scientific">Candidatus Magnetaquiglobus chichijimensis</name>
    <dbReference type="NCBI Taxonomy" id="3141448"/>
    <lineage>
        <taxon>Bacteria</taxon>
        <taxon>Pseudomonadati</taxon>
        <taxon>Pseudomonadota</taxon>
        <taxon>Magnetococcia</taxon>
        <taxon>Magnetococcales</taxon>
        <taxon>Candidatus Magnetaquicoccaceae</taxon>
        <taxon>Candidatus Magnetaquiglobus</taxon>
    </lineage>
</organism>
<proteinExistence type="predicted"/>
<dbReference type="EMBL" id="BAAFGK010000005">
    <property type="protein sequence ID" value="GAB0058849.1"/>
    <property type="molecule type" value="Genomic_DNA"/>
</dbReference>
<feature type="transmembrane region" description="Helical" evidence="1">
    <location>
        <begin position="21"/>
        <end position="42"/>
    </location>
</feature>
<evidence type="ECO:0008006" key="4">
    <source>
        <dbReference type="Google" id="ProtNLM"/>
    </source>
</evidence>
<gene>
    <name evidence="2" type="ORF">SIID45300_03207</name>
</gene>
<comment type="caution">
    <text evidence="2">The sequence shown here is derived from an EMBL/GenBank/DDBJ whole genome shotgun (WGS) entry which is preliminary data.</text>
</comment>
<dbReference type="NCBIfam" id="TIGR02532">
    <property type="entry name" value="IV_pilin_GFxxxE"/>
    <property type="match status" value="1"/>
</dbReference>
<reference evidence="2 3" key="2">
    <citation type="submission" date="2024-09" db="EMBL/GenBank/DDBJ databases">
        <title>Draft genome sequence of Candidatus Magnetaquicoccaceae bacterium FCR-1.</title>
        <authorList>
            <person name="Shimoshige H."/>
            <person name="Shimamura S."/>
            <person name="Taoka A."/>
            <person name="Kobayashi H."/>
            <person name="Maekawa T."/>
        </authorList>
    </citation>
    <scope>NUCLEOTIDE SEQUENCE [LARGE SCALE GENOMIC DNA]</scope>
    <source>
        <strain evidence="2 3">FCR-1</strain>
    </source>
</reference>
<dbReference type="InterPro" id="IPR012902">
    <property type="entry name" value="N_methyl_site"/>
</dbReference>
<evidence type="ECO:0000313" key="3">
    <source>
        <dbReference type="Proteomes" id="UP001628193"/>
    </source>
</evidence>
<evidence type="ECO:0000256" key="1">
    <source>
        <dbReference type="SAM" id="Phobius"/>
    </source>
</evidence>
<keyword evidence="3" id="KW-1185">Reference proteome</keyword>
<keyword evidence="1" id="KW-0812">Transmembrane</keyword>
<keyword evidence="1" id="KW-0472">Membrane</keyword>
<reference evidence="2 3" key="1">
    <citation type="submission" date="2024-05" db="EMBL/GenBank/DDBJ databases">
        <authorList>
            <consortium name="Candidatus Magnetaquicoccaceae bacterium FCR-1 genome sequencing consortium"/>
            <person name="Shimoshige H."/>
            <person name="Shimamura S."/>
            <person name="Taoka A."/>
            <person name="Kobayashi H."/>
            <person name="Maekawa T."/>
        </authorList>
    </citation>
    <scope>NUCLEOTIDE SEQUENCE [LARGE SCALE GENOMIC DNA]</scope>
    <source>
        <strain evidence="2 3">FCR-1</strain>
    </source>
</reference>
<keyword evidence="1" id="KW-1133">Transmembrane helix</keyword>
<accession>A0ABQ0CD97</accession>
<protein>
    <recommendedName>
        <fullName evidence="4">Prepilin-type N-terminal cleavage/methylation domain-containing protein</fullName>
    </recommendedName>
</protein>
<name>A0ABQ0CD97_9PROT</name>
<dbReference type="Proteomes" id="UP001628193">
    <property type="component" value="Unassembled WGS sequence"/>
</dbReference>
<dbReference type="Pfam" id="PF07963">
    <property type="entry name" value="N_methyl"/>
    <property type="match status" value="1"/>
</dbReference>
<evidence type="ECO:0000313" key="2">
    <source>
        <dbReference type="EMBL" id="GAB0058849.1"/>
    </source>
</evidence>